<dbReference type="InterPro" id="IPR010809">
    <property type="entry name" value="FliD_C"/>
</dbReference>
<gene>
    <name evidence="8" type="ORF">QE440_004638</name>
</gene>
<dbReference type="Pfam" id="PF02465">
    <property type="entry name" value="FliD_N"/>
    <property type="match status" value="1"/>
</dbReference>
<dbReference type="GO" id="GO:0007155">
    <property type="term" value="P:cell adhesion"/>
    <property type="evidence" value="ECO:0007669"/>
    <property type="project" value="InterPro"/>
</dbReference>
<evidence type="ECO:0000313" key="8">
    <source>
        <dbReference type="EMBL" id="MDR6236897.1"/>
    </source>
</evidence>
<dbReference type="InterPro" id="IPR010810">
    <property type="entry name" value="Flagellin_hook_IN_motif"/>
</dbReference>
<dbReference type="AlphaFoldDB" id="A0AAJ2BQY9"/>
<evidence type="ECO:0000256" key="3">
    <source>
        <dbReference type="ARBA" id="ARBA00023054"/>
    </source>
</evidence>
<dbReference type="GO" id="GO:0009421">
    <property type="term" value="C:bacterial-type flagellum filament cap"/>
    <property type="evidence" value="ECO:0007669"/>
    <property type="project" value="InterPro"/>
</dbReference>
<dbReference type="InterPro" id="IPR040026">
    <property type="entry name" value="FliD"/>
</dbReference>
<accession>A0AAJ2BQY9</accession>
<comment type="subcellular location">
    <subcellularLocation>
        <location evidence="5">Secreted</location>
    </subcellularLocation>
    <subcellularLocation>
        <location evidence="5">Bacterial flagellum</location>
    </subcellularLocation>
</comment>
<evidence type="ECO:0000256" key="2">
    <source>
        <dbReference type="ARBA" id="ARBA00011255"/>
    </source>
</evidence>
<keyword evidence="3" id="KW-0175">Coiled coil</keyword>
<dbReference type="Proteomes" id="UP001268036">
    <property type="component" value="Unassembled WGS sequence"/>
</dbReference>
<dbReference type="EMBL" id="JAVJAF010000001">
    <property type="protein sequence ID" value="MDR6236897.1"/>
    <property type="molecule type" value="Genomic_DNA"/>
</dbReference>
<reference evidence="8" key="1">
    <citation type="submission" date="2023-08" db="EMBL/GenBank/DDBJ databases">
        <title>Functional and genomic diversity of the sorghum phyllosphere microbiome.</title>
        <authorList>
            <person name="Shade A."/>
        </authorList>
    </citation>
    <scope>NUCLEOTIDE SEQUENCE</scope>
    <source>
        <strain evidence="8">SORGH_AS_0201</strain>
    </source>
</reference>
<organism evidence="8 9">
    <name type="scientific">Pseudomonas oryzihabitans</name>
    <dbReference type="NCBI Taxonomy" id="47885"/>
    <lineage>
        <taxon>Bacteria</taxon>
        <taxon>Pseudomonadati</taxon>
        <taxon>Pseudomonadota</taxon>
        <taxon>Gammaproteobacteria</taxon>
        <taxon>Pseudomonadales</taxon>
        <taxon>Pseudomonadaceae</taxon>
        <taxon>Pseudomonas</taxon>
    </lineage>
</organism>
<evidence type="ECO:0000313" key="9">
    <source>
        <dbReference type="Proteomes" id="UP001268036"/>
    </source>
</evidence>
<dbReference type="Pfam" id="PF07195">
    <property type="entry name" value="FliD_C"/>
    <property type="match status" value="1"/>
</dbReference>
<proteinExistence type="inferred from homology"/>
<keyword evidence="4 5" id="KW-0975">Bacterial flagellum</keyword>
<evidence type="ECO:0000256" key="1">
    <source>
        <dbReference type="ARBA" id="ARBA00009764"/>
    </source>
</evidence>
<dbReference type="GO" id="GO:0009424">
    <property type="term" value="C:bacterial-type flagellum hook"/>
    <property type="evidence" value="ECO:0007669"/>
    <property type="project" value="UniProtKB-UniRule"/>
</dbReference>
<comment type="similarity">
    <text evidence="1 5">Belongs to the FliD family.</text>
</comment>
<evidence type="ECO:0000256" key="5">
    <source>
        <dbReference type="RuleBase" id="RU362066"/>
    </source>
</evidence>
<dbReference type="GO" id="GO:0071973">
    <property type="term" value="P:bacterial-type flagellum-dependent cell motility"/>
    <property type="evidence" value="ECO:0007669"/>
    <property type="project" value="TreeGrafter"/>
</dbReference>
<keyword evidence="8" id="KW-0282">Flagellum</keyword>
<evidence type="ECO:0000259" key="7">
    <source>
        <dbReference type="Pfam" id="PF07195"/>
    </source>
</evidence>
<dbReference type="GO" id="GO:0005576">
    <property type="term" value="C:extracellular region"/>
    <property type="evidence" value="ECO:0007669"/>
    <property type="project" value="UniProtKB-SubCell"/>
</dbReference>
<dbReference type="RefSeq" id="WP_309761910.1">
    <property type="nucleotide sequence ID" value="NZ_JAVJAF010000001.1"/>
</dbReference>
<dbReference type="PANTHER" id="PTHR30288:SF0">
    <property type="entry name" value="FLAGELLAR HOOK-ASSOCIATED PROTEIN 2"/>
    <property type="match status" value="1"/>
</dbReference>
<comment type="caution">
    <text evidence="8">The sequence shown here is derived from an EMBL/GenBank/DDBJ whole genome shotgun (WGS) entry which is preliminary data.</text>
</comment>
<evidence type="ECO:0000256" key="4">
    <source>
        <dbReference type="ARBA" id="ARBA00023143"/>
    </source>
</evidence>
<evidence type="ECO:0000259" key="6">
    <source>
        <dbReference type="Pfam" id="PF02465"/>
    </source>
</evidence>
<protein>
    <recommendedName>
        <fullName evidence="5">Flagellar hook-associated protein 2</fullName>
        <shortName evidence="5">HAP2</shortName>
    </recommendedName>
    <alternativeName>
        <fullName evidence="5">Flagellar cap protein</fullName>
    </alternativeName>
</protein>
<dbReference type="InterPro" id="IPR003481">
    <property type="entry name" value="FliD_N"/>
</dbReference>
<dbReference type="PANTHER" id="PTHR30288">
    <property type="entry name" value="FLAGELLAR CAP/ASSEMBLY PROTEIN FLID"/>
    <property type="match status" value="1"/>
</dbReference>
<keyword evidence="8" id="KW-0966">Cell projection</keyword>
<dbReference type="Pfam" id="PF07196">
    <property type="entry name" value="Flagellin_IN"/>
    <property type="match status" value="1"/>
</dbReference>
<keyword evidence="8" id="KW-0969">Cilium</keyword>
<sequence>MPGIVGIGGSGLDIDAIVKKSVEAEKAPKQNQISKTEKSTTINITALGALRSAISEFQSALAELSKSSSFTVRSVSLSSKGHFTASAGSNVTTGSYKIEVTQLASSSKIALAAIPAGAKLDYGTLTIKVGSKIALEVNVDKSNNSLAGIRDAINKAGKEQGVSATIINDASGSRLILSTTNTGAGNDISVSVKEGQRAGQQSLQRLAFAPGNGNGNAGSGDDGTKVISKAADALLTVDGLKLSSASNVVSNAIEGVTLTLTATTQKGSAVTLGIEKDEGAIKGNVKKFVDSYNKLMGVIATQTKVTIVNNNSRPVAGALVGDATARTLTATIRNELVTMQGTGSVKALAHMGITTTKEGTLALDDAKLSKVVSEKSDDITDFFTSSRGLASRMKAKLDPYDKTGGILEQRNSALTDKLKKVDSQKAQLDMRMTELQVRLYKKYNAMDALYSRLSTTADSLLKSLASTPFARKD</sequence>
<feature type="domain" description="Flagellar hook-associated protein 2 C-terminal" evidence="7">
    <location>
        <begin position="230"/>
        <end position="453"/>
    </location>
</feature>
<feature type="domain" description="Flagellar hook-associated protein 2 N-terminal" evidence="6">
    <location>
        <begin position="10"/>
        <end position="106"/>
    </location>
</feature>
<keyword evidence="5" id="KW-0964">Secreted</keyword>
<comment type="subunit">
    <text evidence="2 5">Homopentamer.</text>
</comment>
<name>A0AAJ2BQY9_9PSED</name>
<comment type="function">
    <text evidence="5">Required for morphogenesis and for the elongation of the flagellar filament by facilitating polymerization of the flagellin monomers at the tip of growing filament. Forms a capping structure, which prevents flagellin subunits (transported through the central channel of the flagellum) from leaking out without polymerization at the distal end.</text>
</comment>